<keyword evidence="3" id="KW-1185">Reference proteome</keyword>
<gene>
    <name evidence="2" type="ORF">CCACVL1_01414</name>
</gene>
<dbReference type="Gramene" id="OMP06889">
    <property type="protein sequence ID" value="OMP06889"/>
    <property type="gene ID" value="CCACVL1_01414"/>
</dbReference>
<name>A0A1R3KIK7_COCAP</name>
<evidence type="ECO:0000313" key="3">
    <source>
        <dbReference type="Proteomes" id="UP000188268"/>
    </source>
</evidence>
<sequence length="155" mass="17487">HKSGCAYQLARVDIAKASRIPKRICTHHHRVTFIEGVEHELATAMRDADTGIRAKQDPERDAAPRGFEQRRRAGRQERGTRCHWLDQVQLPCECCCESIARNLACALRQLPFHHRDARARIQDPAVIALAIPERGDQRGQPIPRCRVRGTACSAP</sequence>
<protein>
    <submittedName>
        <fullName evidence="2">Uncharacterized protein</fullName>
    </submittedName>
</protein>
<feature type="region of interest" description="Disordered" evidence="1">
    <location>
        <begin position="52"/>
        <end position="73"/>
    </location>
</feature>
<reference evidence="2 3" key="1">
    <citation type="submission" date="2013-09" db="EMBL/GenBank/DDBJ databases">
        <title>Corchorus capsularis genome sequencing.</title>
        <authorList>
            <person name="Alam M."/>
            <person name="Haque M.S."/>
            <person name="Islam M.S."/>
            <person name="Emdad E.M."/>
            <person name="Islam M.M."/>
            <person name="Ahmed B."/>
            <person name="Halim A."/>
            <person name="Hossen Q.M.M."/>
            <person name="Hossain M.Z."/>
            <person name="Ahmed R."/>
            <person name="Khan M.M."/>
            <person name="Islam R."/>
            <person name="Rashid M.M."/>
            <person name="Khan S.A."/>
            <person name="Rahman M.S."/>
            <person name="Alam M."/>
        </authorList>
    </citation>
    <scope>NUCLEOTIDE SEQUENCE [LARGE SCALE GENOMIC DNA]</scope>
    <source>
        <strain evidence="3">cv. CVL-1</strain>
        <tissue evidence="2">Whole seedling</tissue>
    </source>
</reference>
<organism evidence="2 3">
    <name type="scientific">Corchorus capsularis</name>
    <name type="common">Jute</name>
    <dbReference type="NCBI Taxonomy" id="210143"/>
    <lineage>
        <taxon>Eukaryota</taxon>
        <taxon>Viridiplantae</taxon>
        <taxon>Streptophyta</taxon>
        <taxon>Embryophyta</taxon>
        <taxon>Tracheophyta</taxon>
        <taxon>Spermatophyta</taxon>
        <taxon>Magnoliopsida</taxon>
        <taxon>eudicotyledons</taxon>
        <taxon>Gunneridae</taxon>
        <taxon>Pentapetalae</taxon>
        <taxon>rosids</taxon>
        <taxon>malvids</taxon>
        <taxon>Malvales</taxon>
        <taxon>Malvaceae</taxon>
        <taxon>Grewioideae</taxon>
        <taxon>Apeibeae</taxon>
        <taxon>Corchorus</taxon>
    </lineage>
</organism>
<comment type="caution">
    <text evidence="2">The sequence shown here is derived from an EMBL/GenBank/DDBJ whole genome shotgun (WGS) entry which is preliminary data.</text>
</comment>
<proteinExistence type="predicted"/>
<dbReference type="EMBL" id="AWWV01004744">
    <property type="protein sequence ID" value="OMP06889.1"/>
    <property type="molecule type" value="Genomic_DNA"/>
</dbReference>
<dbReference type="AlphaFoldDB" id="A0A1R3KIK7"/>
<accession>A0A1R3KIK7</accession>
<evidence type="ECO:0000313" key="2">
    <source>
        <dbReference type="EMBL" id="OMP06889.1"/>
    </source>
</evidence>
<feature type="non-terminal residue" evidence="2">
    <location>
        <position position="1"/>
    </location>
</feature>
<evidence type="ECO:0000256" key="1">
    <source>
        <dbReference type="SAM" id="MobiDB-lite"/>
    </source>
</evidence>
<dbReference type="Proteomes" id="UP000188268">
    <property type="component" value="Unassembled WGS sequence"/>
</dbReference>